<dbReference type="InterPro" id="IPR003593">
    <property type="entry name" value="AAA+_ATPase"/>
</dbReference>
<reference evidence="3 4" key="1">
    <citation type="submission" date="2017-03" db="EMBL/GenBank/DDBJ databases">
        <authorList>
            <person name="Afonso C.L."/>
            <person name="Miller P.J."/>
            <person name="Scott M.A."/>
            <person name="Spackman E."/>
            <person name="Goraichik I."/>
            <person name="Dimitrov K.M."/>
            <person name="Suarez D.L."/>
            <person name="Swayne D.E."/>
        </authorList>
    </citation>
    <scope>NUCLEOTIDE SEQUENCE [LARGE SCALE GENOMIC DNA]</scope>
    <source>
        <strain evidence="3 4">ATCC 9172</strain>
    </source>
</reference>
<dbReference type="SUPFAM" id="SSF52540">
    <property type="entry name" value="P-loop containing nucleoside triphosphate hydrolases"/>
    <property type="match status" value="1"/>
</dbReference>
<feature type="compositionally biased region" description="Acidic residues" evidence="1">
    <location>
        <begin position="376"/>
        <end position="386"/>
    </location>
</feature>
<dbReference type="InterPro" id="IPR027417">
    <property type="entry name" value="P-loop_NTPase"/>
</dbReference>
<protein>
    <submittedName>
        <fullName evidence="3">AAA domain-containing protein</fullName>
    </submittedName>
</protein>
<feature type="region of interest" description="Disordered" evidence="1">
    <location>
        <begin position="316"/>
        <end position="405"/>
    </location>
</feature>
<dbReference type="RefSeq" id="WP_101555979.1">
    <property type="nucleotide sequence ID" value="NZ_FXYY01000033.1"/>
</dbReference>
<dbReference type="Proteomes" id="UP000234641">
    <property type="component" value="Unassembled WGS sequence"/>
</dbReference>
<feature type="domain" description="AAA+ ATPase" evidence="2">
    <location>
        <begin position="40"/>
        <end position="202"/>
    </location>
</feature>
<gene>
    <name evidence="3" type="ORF">BLIN9172_03257</name>
</gene>
<dbReference type="AlphaFoldDB" id="A0A2H1KJQ9"/>
<accession>A0A2H1KJQ9</accession>
<dbReference type="SMART" id="SM00382">
    <property type="entry name" value="AAA"/>
    <property type="match status" value="1"/>
</dbReference>
<proteinExistence type="predicted"/>
<sequence>MSEQPVIRWGDVASLLDGTLPEPPAPEILGRDDGNSLFYRGQVNSLFGEPESGKTWIALAAAAETLNEGGSAVIIDLDHNGMLSTVSRLVSLGASQDALVNFDQFRYVEPEDRDEMYAVVHELVDMRPDVVVLDSIGELLPALGLNSNSPDDFTAAHSLALKPLARFGACVIAIDHVAKNPDSASRGPTGTAAKSRAIGGVSLRVKVKEAFAPGRGGSAYISIRKDRHGGLRATSPAGDNEPLAGTFALHPDGYRTKYSIYAPDDGDSMPGSAPGEDVAALQALDPAPSSVRDVKDRLGWGSNRASIAYKVFRQQVSPEAEKQERSPFPTQGVRNEEHDPSPDEQTTFPVPEPFPRNEEQPESDPFPVPTPMCEEQGTDPDEDQDQSESLPLQWGVNPNAQERAS</sequence>
<organism evidence="3 4">
    <name type="scientific">Brevibacterium linens ATCC 9172</name>
    <dbReference type="NCBI Taxonomy" id="1255617"/>
    <lineage>
        <taxon>Bacteria</taxon>
        <taxon>Bacillati</taxon>
        <taxon>Actinomycetota</taxon>
        <taxon>Actinomycetes</taxon>
        <taxon>Micrococcales</taxon>
        <taxon>Brevibacteriaceae</taxon>
        <taxon>Brevibacterium</taxon>
    </lineage>
</organism>
<dbReference type="Gene3D" id="3.40.50.300">
    <property type="entry name" value="P-loop containing nucleotide triphosphate hydrolases"/>
    <property type="match status" value="1"/>
</dbReference>
<evidence type="ECO:0000313" key="4">
    <source>
        <dbReference type="Proteomes" id="UP000234641"/>
    </source>
</evidence>
<name>A0A2H1KJQ9_BRELN</name>
<evidence type="ECO:0000259" key="2">
    <source>
        <dbReference type="SMART" id="SM00382"/>
    </source>
</evidence>
<dbReference type="Pfam" id="PF13481">
    <property type="entry name" value="AAA_25"/>
    <property type="match status" value="1"/>
</dbReference>
<evidence type="ECO:0000256" key="1">
    <source>
        <dbReference type="SAM" id="MobiDB-lite"/>
    </source>
</evidence>
<feature type="compositionally biased region" description="Polar residues" evidence="1">
    <location>
        <begin position="396"/>
        <end position="405"/>
    </location>
</feature>
<evidence type="ECO:0000313" key="3">
    <source>
        <dbReference type="EMBL" id="SMY00025.1"/>
    </source>
</evidence>
<dbReference type="EMBL" id="FXYY01000033">
    <property type="protein sequence ID" value="SMY00025.1"/>
    <property type="molecule type" value="Genomic_DNA"/>
</dbReference>